<dbReference type="InterPro" id="IPR001240">
    <property type="entry name" value="PRAI_dom"/>
</dbReference>
<feature type="domain" description="Indole-3-glycerol phosphate synthase" evidence="15">
    <location>
        <begin position="53"/>
        <end position="149"/>
    </location>
</feature>
<protein>
    <recommendedName>
        <fullName evidence="8">N-(5'-phosphoribosyl)anthranilate isomerase</fullName>
        <ecNumber evidence="6">4.1.1.48</ecNumber>
        <ecNumber evidence="7">5.3.1.24</ecNumber>
    </recommendedName>
</protein>
<proteinExistence type="inferred from homology"/>
<organism evidence="17 18">
    <name type="scientific">Monilinia fructigena</name>
    <dbReference type="NCBI Taxonomy" id="38457"/>
    <lineage>
        <taxon>Eukaryota</taxon>
        <taxon>Fungi</taxon>
        <taxon>Dikarya</taxon>
        <taxon>Ascomycota</taxon>
        <taxon>Pezizomycotina</taxon>
        <taxon>Leotiomycetes</taxon>
        <taxon>Helotiales</taxon>
        <taxon>Sclerotiniaceae</taxon>
        <taxon>Monilinia</taxon>
    </lineage>
</organism>
<keyword evidence="9" id="KW-0028">Amino-acid biosynthesis</keyword>
<evidence type="ECO:0000256" key="13">
    <source>
        <dbReference type="ARBA" id="ARBA00023239"/>
    </source>
</evidence>
<evidence type="ECO:0000256" key="4">
    <source>
        <dbReference type="ARBA" id="ARBA00004696"/>
    </source>
</evidence>
<dbReference type="HAMAP" id="MF_00135">
    <property type="entry name" value="PRAI"/>
    <property type="match status" value="1"/>
</dbReference>
<keyword evidence="18" id="KW-1185">Reference proteome</keyword>
<dbReference type="Gene3D" id="3.20.20.70">
    <property type="entry name" value="Aldolase class I"/>
    <property type="match status" value="3"/>
</dbReference>
<dbReference type="CDD" id="cd00331">
    <property type="entry name" value="IGPS"/>
    <property type="match status" value="1"/>
</dbReference>
<dbReference type="EC" id="5.3.1.24" evidence="7"/>
<dbReference type="Proteomes" id="UP000249056">
    <property type="component" value="Unassembled WGS sequence"/>
</dbReference>
<keyword evidence="10" id="KW-0822">Tryptophan biosynthesis</keyword>
<evidence type="ECO:0000256" key="1">
    <source>
        <dbReference type="ARBA" id="ARBA00001164"/>
    </source>
</evidence>
<evidence type="ECO:0000256" key="8">
    <source>
        <dbReference type="ARBA" id="ARBA00022272"/>
    </source>
</evidence>
<dbReference type="GO" id="GO:0000162">
    <property type="term" value="P:L-tryptophan biosynthetic process"/>
    <property type="evidence" value="ECO:0007669"/>
    <property type="project" value="UniProtKB-UniPathway"/>
</dbReference>
<evidence type="ECO:0000256" key="9">
    <source>
        <dbReference type="ARBA" id="ARBA00022605"/>
    </source>
</evidence>
<evidence type="ECO:0000256" key="2">
    <source>
        <dbReference type="ARBA" id="ARBA00001633"/>
    </source>
</evidence>
<dbReference type="OrthoDB" id="524799at2759"/>
<evidence type="ECO:0000256" key="5">
    <source>
        <dbReference type="ARBA" id="ARBA00007571"/>
    </source>
</evidence>
<comment type="pathway">
    <text evidence="3">Amino-acid biosynthesis; L-tryptophan biosynthesis; L-tryptophan from chorismate: step 3/5.</text>
</comment>
<dbReference type="GO" id="GO:0004640">
    <property type="term" value="F:phosphoribosylanthranilate isomerase activity"/>
    <property type="evidence" value="ECO:0007669"/>
    <property type="project" value="UniProtKB-EC"/>
</dbReference>
<gene>
    <name evidence="17" type="ORF">DID88_002886</name>
</gene>
<keyword evidence="14" id="KW-0511">Multifunctional enzyme</keyword>
<comment type="catalytic activity">
    <reaction evidence="1">
        <text>N-(5-phospho-beta-D-ribosyl)anthranilate = 1-(2-carboxyphenylamino)-1-deoxy-D-ribulose 5-phosphate</text>
        <dbReference type="Rhea" id="RHEA:21540"/>
        <dbReference type="ChEBI" id="CHEBI:18277"/>
        <dbReference type="ChEBI" id="CHEBI:58613"/>
        <dbReference type="EC" id="5.3.1.24"/>
    </reaction>
</comment>
<comment type="catalytic activity">
    <reaction evidence="2">
        <text>1-(2-carboxyphenylamino)-1-deoxy-D-ribulose 5-phosphate + H(+) = (1S,2R)-1-C-(indol-3-yl)glycerol 3-phosphate + CO2 + H2O</text>
        <dbReference type="Rhea" id="RHEA:23476"/>
        <dbReference type="ChEBI" id="CHEBI:15377"/>
        <dbReference type="ChEBI" id="CHEBI:15378"/>
        <dbReference type="ChEBI" id="CHEBI:16526"/>
        <dbReference type="ChEBI" id="CHEBI:58613"/>
        <dbReference type="ChEBI" id="CHEBI:58866"/>
        <dbReference type="EC" id="4.1.1.48"/>
    </reaction>
</comment>
<dbReference type="Pfam" id="PF00218">
    <property type="entry name" value="IGPS"/>
    <property type="match status" value="1"/>
</dbReference>
<sequence>MAEIKRASPSKGVISLSACAPAQARTYALAGAGVISVLTEPEWFKGSIDDLRAMLDEETLARLYHYSQSLGMEPLVEVNTAEEMTIAVKLGAQVIGVNNRNLTSFEVDLETTSRLLGQVPKETIVCALSGISGPKDVETYRKNGVGAVLNYLEVQVTRLKPQAVALLVKICGTRNAETATEAINAGADLIGMILVPGRGRYVPPKDAIAISKAVHQTQRTTGTVVSDRVSNQASDFFNNAASNISSHRPLLVGVFQNQPLEQVLELQKAYDLDIVQLHGDEPLEWANTIPVPVIRSFKPGQVGLGRRGYHTIPLLDSASGGSGQKLDMTEVQATLNKDQNIRVILAGGLNPENVAEAVRSAGDFGDRIIGVGRQ</sequence>
<evidence type="ECO:0000313" key="17">
    <source>
        <dbReference type="EMBL" id="RAL61823.1"/>
    </source>
</evidence>
<evidence type="ECO:0000256" key="7">
    <source>
        <dbReference type="ARBA" id="ARBA00012572"/>
    </source>
</evidence>
<dbReference type="GO" id="GO:0004425">
    <property type="term" value="F:indole-3-glycerol-phosphate synthase activity"/>
    <property type="evidence" value="ECO:0007669"/>
    <property type="project" value="UniProtKB-EC"/>
</dbReference>
<feature type="domain" description="N-(5'phosphoribosyl) anthranilate isomerase (PRAI)" evidence="16">
    <location>
        <begin position="212"/>
        <end position="360"/>
    </location>
</feature>
<dbReference type="UniPathway" id="UPA00035">
    <property type="reaction ID" value="UER00042"/>
</dbReference>
<keyword evidence="11" id="KW-0057">Aromatic amino acid biosynthesis</keyword>
<accession>A0A395IQZ2</accession>
<evidence type="ECO:0000256" key="14">
    <source>
        <dbReference type="ARBA" id="ARBA00023268"/>
    </source>
</evidence>
<evidence type="ECO:0000259" key="15">
    <source>
        <dbReference type="Pfam" id="PF00218"/>
    </source>
</evidence>
<dbReference type="PANTHER" id="PTHR42894:SF1">
    <property type="entry name" value="N-(5'-PHOSPHORIBOSYL)ANTHRANILATE ISOMERASE"/>
    <property type="match status" value="1"/>
</dbReference>
<dbReference type="AlphaFoldDB" id="A0A395IQZ2"/>
<dbReference type="Pfam" id="PF00697">
    <property type="entry name" value="PRAI"/>
    <property type="match status" value="1"/>
</dbReference>
<dbReference type="InterPro" id="IPR013785">
    <property type="entry name" value="Aldolase_TIM"/>
</dbReference>
<comment type="similarity">
    <text evidence="5">Belongs to the TrpF family.</text>
</comment>
<evidence type="ECO:0000313" key="18">
    <source>
        <dbReference type="Proteomes" id="UP000249056"/>
    </source>
</evidence>
<dbReference type="PANTHER" id="PTHR42894">
    <property type="entry name" value="N-(5'-PHOSPHORIBOSYL)ANTHRANILATE ISOMERASE"/>
    <property type="match status" value="1"/>
</dbReference>
<evidence type="ECO:0000256" key="12">
    <source>
        <dbReference type="ARBA" id="ARBA00023235"/>
    </source>
</evidence>
<comment type="pathway">
    <text evidence="4">Amino-acid biosynthesis; L-tryptophan biosynthesis; L-tryptophan from chorismate: step 4/5.</text>
</comment>
<evidence type="ECO:0000256" key="10">
    <source>
        <dbReference type="ARBA" id="ARBA00022822"/>
    </source>
</evidence>
<evidence type="ECO:0000256" key="11">
    <source>
        <dbReference type="ARBA" id="ARBA00023141"/>
    </source>
</evidence>
<comment type="caution">
    <text evidence="17">The sequence shown here is derived from an EMBL/GenBank/DDBJ whole genome shotgun (WGS) entry which is preliminary data.</text>
</comment>
<dbReference type="SUPFAM" id="SSF51366">
    <property type="entry name" value="Ribulose-phoshate binding barrel"/>
    <property type="match status" value="2"/>
</dbReference>
<dbReference type="InterPro" id="IPR011060">
    <property type="entry name" value="RibuloseP-bd_barrel"/>
</dbReference>
<dbReference type="EMBL" id="QKRW01000028">
    <property type="protein sequence ID" value="RAL61823.1"/>
    <property type="molecule type" value="Genomic_DNA"/>
</dbReference>
<dbReference type="InterPro" id="IPR044643">
    <property type="entry name" value="TrpF_fam"/>
</dbReference>
<evidence type="ECO:0000256" key="3">
    <source>
        <dbReference type="ARBA" id="ARBA00004664"/>
    </source>
</evidence>
<evidence type="ECO:0000259" key="16">
    <source>
        <dbReference type="Pfam" id="PF00697"/>
    </source>
</evidence>
<keyword evidence="12" id="KW-0413">Isomerase</keyword>
<dbReference type="InterPro" id="IPR013798">
    <property type="entry name" value="Indole-3-glycerol_P_synth_dom"/>
</dbReference>
<dbReference type="CDD" id="cd00405">
    <property type="entry name" value="PRAI"/>
    <property type="match status" value="1"/>
</dbReference>
<evidence type="ECO:0000256" key="6">
    <source>
        <dbReference type="ARBA" id="ARBA00012362"/>
    </source>
</evidence>
<name>A0A395IQZ2_9HELO</name>
<reference evidence="17 18" key="1">
    <citation type="submission" date="2018-06" db="EMBL/GenBank/DDBJ databases">
        <title>Genome Sequence of the Brown Rot Fungal Pathogen Monilinia fructigena.</title>
        <authorList>
            <person name="Landi L."/>
            <person name="De Miccolis Angelini R.M."/>
            <person name="Pollastro S."/>
            <person name="Abate D."/>
            <person name="Faretra F."/>
            <person name="Romanazzi G."/>
        </authorList>
    </citation>
    <scope>NUCLEOTIDE SEQUENCE [LARGE SCALE GENOMIC DNA]</scope>
    <source>
        <strain evidence="17 18">Mfrg269</strain>
    </source>
</reference>
<dbReference type="EC" id="4.1.1.48" evidence="6"/>
<keyword evidence="13" id="KW-0456">Lyase</keyword>